<evidence type="ECO:0000313" key="3">
    <source>
        <dbReference type="Proteomes" id="UP001556098"/>
    </source>
</evidence>
<comment type="caution">
    <text evidence="2">The sequence shown here is derived from an EMBL/GenBank/DDBJ whole genome shotgun (WGS) entry which is preliminary data.</text>
</comment>
<proteinExistence type="predicted"/>
<dbReference type="CDD" id="cd18773">
    <property type="entry name" value="PDC1_HK_sensor"/>
    <property type="match status" value="1"/>
</dbReference>
<organism evidence="2 3">
    <name type="scientific">Sulfitobacter sediminis</name>
    <dbReference type="NCBI Taxonomy" id="3234186"/>
    <lineage>
        <taxon>Bacteria</taxon>
        <taxon>Pseudomonadati</taxon>
        <taxon>Pseudomonadota</taxon>
        <taxon>Alphaproteobacteria</taxon>
        <taxon>Rhodobacterales</taxon>
        <taxon>Roseobacteraceae</taxon>
        <taxon>Sulfitobacter</taxon>
    </lineage>
</organism>
<feature type="signal peptide" evidence="1">
    <location>
        <begin position="1"/>
        <end position="30"/>
    </location>
</feature>
<feature type="chain" id="PRO_5047262224" evidence="1">
    <location>
        <begin position="31"/>
        <end position="198"/>
    </location>
</feature>
<dbReference type="PROSITE" id="PS51257">
    <property type="entry name" value="PROKAR_LIPOPROTEIN"/>
    <property type="match status" value="1"/>
</dbReference>
<accession>A0ABV3RPE0</accession>
<evidence type="ECO:0000313" key="2">
    <source>
        <dbReference type="EMBL" id="MEW9920858.1"/>
    </source>
</evidence>
<evidence type="ECO:0000256" key="1">
    <source>
        <dbReference type="SAM" id="SignalP"/>
    </source>
</evidence>
<reference evidence="2 3" key="1">
    <citation type="submission" date="2024-07" db="EMBL/GenBank/DDBJ databases">
        <title>Marimonas sp.nov., isolated from tidal-flat sediment.</title>
        <authorList>
            <person name="Jayan J.N."/>
            <person name="Lee S.S."/>
        </authorList>
    </citation>
    <scope>NUCLEOTIDE SEQUENCE [LARGE SCALE GENOMIC DNA]</scope>
    <source>
        <strain evidence="2 3">MJW-29</strain>
    </source>
</reference>
<dbReference type="EMBL" id="JBFNXX010000011">
    <property type="protein sequence ID" value="MEW9920858.1"/>
    <property type="molecule type" value="Genomic_DNA"/>
</dbReference>
<dbReference type="Proteomes" id="UP001556098">
    <property type="component" value="Unassembled WGS sequence"/>
</dbReference>
<name>A0ABV3RPE0_9RHOB</name>
<keyword evidence="1" id="KW-0732">Signal</keyword>
<gene>
    <name evidence="2" type="ORF">AB2B41_14685</name>
</gene>
<keyword evidence="3" id="KW-1185">Reference proteome</keyword>
<sequence>MRIPSVCHNPVRGLLACGLLGVACPAPALAEGPEALERYLAEHVRPLLTDELLLDSIRSQNLRTLGFSQEEIERLDLLWRQQVGTDNAPVVQAAIDNPLADWLRQWRDTSDDLIHEAFVMDLVGLNVAAADPTSDYWQGDEPEHATAISQGIYIGELEFDESGRRYQVEVSLPIRDPRTGEIIGAFALGLDPGVFLAD</sequence>
<dbReference type="RefSeq" id="WP_367878561.1">
    <property type="nucleotide sequence ID" value="NZ_JBFNXX010000011.1"/>
</dbReference>
<protein>
    <submittedName>
        <fullName evidence="2">PDC sensor domain-containing protein</fullName>
    </submittedName>
</protein>